<name>A0A1A8JXY8_NOTKU</name>
<feature type="non-terminal residue" evidence="1">
    <location>
        <position position="1"/>
    </location>
</feature>
<accession>A0A1A8JXY8</accession>
<reference evidence="1" key="2">
    <citation type="submission" date="2016-06" db="EMBL/GenBank/DDBJ databases">
        <title>The genome of a short-lived fish provides insights into sex chromosome evolution and the genetic control of aging.</title>
        <authorList>
            <person name="Reichwald K."/>
            <person name="Felder M."/>
            <person name="Petzold A."/>
            <person name="Koch P."/>
            <person name="Groth M."/>
            <person name="Platzer M."/>
        </authorList>
    </citation>
    <scope>NUCLEOTIDE SEQUENCE</scope>
    <source>
        <tissue evidence="1">Brain</tissue>
    </source>
</reference>
<reference evidence="1" key="1">
    <citation type="submission" date="2016-05" db="EMBL/GenBank/DDBJ databases">
        <authorList>
            <person name="Lavstsen T."/>
            <person name="Jespersen J.S."/>
        </authorList>
    </citation>
    <scope>NUCLEOTIDE SEQUENCE</scope>
    <source>
        <tissue evidence="1">Brain</tissue>
    </source>
</reference>
<dbReference type="EMBL" id="HAEE01004985">
    <property type="protein sequence ID" value="SBR25005.1"/>
    <property type="molecule type" value="Transcribed_RNA"/>
</dbReference>
<organism evidence="1">
    <name type="scientific">Nothobranchius kuhntae</name>
    <name type="common">Beira killifish</name>
    <dbReference type="NCBI Taxonomy" id="321403"/>
    <lineage>
        <taxon>Eukaryota</taxon>
        <taxon>Metazoa</taxon>
        <taxon>Chordata</taxon>
        <taxon>Craniata</taxon>
        <taxon>Vertebrata</taxon>
        <taxon>Euteleostomi</taxon>
        <taxon>Actinopterygii</taxon>
        <taxon>Neopterygii</taxon>
        <taxon>Teleostei</taxon>
        <taxon>Neoteleostei</taxon>
        <taxon>Acanthomorphata</taxon>
        <taxon>Ovalentaria</taxon>
        <taxon>Atherinomorphae</taxon>
        <taxon>Cyprinodontiformes</taxon>
        <taxon>Nothobranchiidae</taxon>
        <taxon>Nothobranchius</taxon>
    </lineage>
</organism>
<dbReference type="AlphaFoldDB" id="A0A1A8JXY8"/>
<proteinExistence type="predicted"/>
<gene>
    <name evidence="1" type="primary">Nfu_g_1_025585</name>
</gene>
<sequence>KHRGADLVVSLSIIRLPVKSSRQRPHVSVKNLYFPHKGWHENGSCG</sequence>
<protein>
    <submittedName>
        <fullName evidence="1">Uncharacterized protein</fullName>
    </submittedName>
</protein>
<evidence type="ECO:0000313" key="1">
    <source>
        <dbReference type="EMBL" id="SBR25005.1"/>
    </source>
</evidence>